<dbReference type="RefSeq" id="WP_166213748.1">
    <property type="nucleotide sequence ID" value="NZ_CP088285.1"/>
</dbReference>
<name>A0A973W8N2_9BRAD</name>
<organism evidence="1">
    <name type="scientific">Bradyrhizobium septentrionale</name>
    <dbReference type="NCBI Taxonomy" id="1404411"/>
    <lineage>
        <taxon>Bacteria</taxon>
        <taxon>Pseudomonadati</taxon>
        <taxon>Pseudomonadota</taxon>
        <taxon>Alphaproteobacteria</taxon>
        <taxon>Hyphomicrobiales</taxon>
        <taxon>Nitrobacteraceae</taxon>
        <taxon>Bradyrhizobium</taxon>
    </lineage>
</organism>
<evidence type="ECO:0000313" key="1">
    <source>
        <dbReference type="EMBL" id="NVI49262.1"/>
    </source>
</evidence>
<comment type="caution">
    <text evidence="1">The sequence shown here is derived from an EMBL/GenBank/DDBJ whole genome shotgun (WGS) entry which is preliminary data.</text>
</comment>
<accession>A0A973W8N2</accession>
<gene>
    <name evidence="1" type="ORF">HAP48_041775</name>
</gene>
<proteinExistence type="predicted"/>
<reference evidence="1" key="1">
    <citation type="submission" date="2020-06" db="EMBL/GenBank/DDBJ databases">
        <title>Whole Genome Sequence of Bradyrhizobium sp. Strain 1S1.</title>
        <authorList>
            <person name="Bromfield E.S.P."/>
            <person name="Cloutier S."/>
        </authorList>
    </citation>
    <scope>NUCLEOTIDE SEQUENCE [LARGE SCALE GENOMIC DNA]</scope>
    <source>
        <strain evidence="1">1S1</strain>
    </source>
</reference>
<sequence length="131" mass="15060">MIEETRVHRIDAIIDANTKPAYTIDWLDNVPDLFHWPDTIRRKVSTARPRRIVENDDGITLTSSEGNEGFGRRAAKLLVAGKKAFFCALDRKEVSDHQRPGCIVYLGTPDQQFRKRMRMPFRSRLAPFSST</sequence>
<dbReference type="EMBL" id="JAAOLE020000001">
    <property type="protein sequence ID" value="NVI49262.1"/>
    <property type="molecule type" value="Genomic_DNA"/>
</dbReference>
<protein>
    <submittedName>
        <fullName evidence="1">Uncharacterized protein</fullName>
    </submittedName>
</protein>
<dbReference type="AlphaFoldDB" id="A0A973W8N2"/>